<gene>
    <name evidence="1" type="ORF">EJ04DRAFT_309448</name>
</gene>
<name>A0A9P4V7J7_9PLEO</name>
<comment type="caution">
    <text evidence="1">The sequence shown here is derived from an EMBL/GenBank/DDBJ whole genome shotgun (WGS) entry which is preliminary data.</text>
</comment>
<accession>A0A9P4V7J7</accession>
<dbReference type="Proteomes" id="UP000799444">
    <property type="component" value="Unassembled WGS sequence"/>
</dbReference>
<sequence length="105" mass="11969">MRRPMRGVAQARPLYALPSPVMARAHELTSLRACPSPFESTCPSLDRLCWSELNKCWYYGIIAVNSALTKCSPKHRKPEHSLVRHGIRTRNADNEYKNGGFTLHF</sequence>
<keyword evidence="2" id="KW-1185">Reference proteome</keyword>
<reference evidence="1" key="1">
    <citation type="journal article" date="2020" name="Stud. Mycol.">
        <title>101 Dothideomycetes genomes: a test case for predicting lifestyles and emergence of pathogens.</title>
        <authorList>
            <person name="Haridas S."/>
            <person name="Albert R."/>
            <person name="Binder M."/>
            <person name="Bloem J."/>
            <person name="Labutti K."/>
            <person name="Salamov A."/>
            <person name="Andreopoulos B."/>
            <person name="Baker S."/>
            <person name="Barry K."/>
            <person name="Bills G."/>
            <person name="Bluhm B."/>
            <person name="Cannon C."/>
            <person name="Castanera R."/>
            <person name="Culley D."/>
            <person name="Daum C."/>
            <person name="Ezra D."/>
            <person name="Gonzalez J."/>
            <person name="Henrissat B."/>
            <person name="Kuo A."/>
            <person name="Liang C."/>
            <person name="Lipzen A."/>
            <person name="Lutzoni F."/>
            <person name="Magnuson J."/>
            <person name="Mondo S."/>
            <person name="Nolan M."/>
            <person name="Ohm R."/>
            <person name="Pangilinan J."/>
            <person name="Park H.-J."/>
            <person name="Ramirez L."/>
            <person name="Alfaro M."/>
            <person name="Sun H."/>
            <person name="Tritt A."/>
            <person name="Yoshinaga Y."/>
            <person name="Zwiers L.-H."/>
            <person name="Turgeon B."/>
            <person name="Goodwin S."/>
            <person name="Spatafora J."/>
            <person name="Crous P."/>
            <person name="Grigoriev I."/>
        </authorList>
    </citation>
    <scope>NUCLEOTIDE SEQUENCE</scope>
    <source>
        <strain evidence="1">CBS 125425</strain>
    </source>
</reference>
<dbReference type="EMBL" id="ML996104">
    <property type="protein sequence ID" value="KAF2739378.1"/>
    <property type="molecule type" value="Genomic_DNA"/>
</dbReference>
<dbReference type="AlphaFoldDB" id="A0A9P4V7J7"/>
<organism evidence="1 2">
    <name type="scientific">Polyplosphaeria fusca</name>
    <dbReference type="NCBI Taxonomy" id="682080"/>
    <lineage>
        <taxon>Eukaryota</taxon>
        <taxon>Fungi</taxon>
        <taxon>Dikarya</taxon>
        <taxon>Ascomycota</taxon>
        <taxon>Pezizomycotina</taxon>
        <taxon>Dothideomycetes</taxon>
        <taxon>Pleosporomycetidae</taxon>
        <taxon>Pleosporales</taxon>
        <taxon>Tetraplosphaeriaceae</taxon>
        <taxon>Polyplosphaeria</taxon>
    </lineage>
</organism>
<evidence type="ECO:0000313" key="1">
    <source>
        <dbReference type="EMBL" id="KAF2739378.1"/>
    </source>
</evidence>
<protein>
    <submittedName>
        <fullName evidence="1">Uncharacterized protein</fullName>
    </submittedName>
</protein>
<evidence type="ECO:0000313" key="2">
    <source>
        <dbReference type="Proteomes" id="UP000799444"/>
    </source>
</evidence>
<proteinExistence type="predicted"/>